<evidence type="ECO:0000256" key="2">
    <source>
        <dbReference type="ARBA" id="ARBA00022692"/>
    </source>
</evidence>
<evidence type="ECO:0000256" key="4">
    <source>
        <dbReference type="ARBA" id="ARBA00023136"/>
    </source>
</evidence>
<dbReference type="PANTHER" id="PTHR35814:SF1">
    <property type="entry name" value="GLUTATHIONE S-TRANSFERASE-RELATED"/>
    <property type="match status" value="1"/>
</dbReference>
<dbReference type="AlphaFoldDB" id="A0AAD5S5H4"/>
<evidence type="ECO:0000256" key="3">
    <source>
        <dbReference type="ARBA" id="ARBA00022989"/>
    </source>
</evidence>
<reference evidence="6" key="1">
    <citation type="submission" date="2020-05" db="EMBL/GenBank/DDBJ databases">
        <title>Phylogenomic resolution of chytrid fungi.</title>
        <authorList>
            <person name="Stajich J.E."/>
            <person name="Amses K."/>
            <person name="Simmons R."/>
            <person name="Seto K."/>
            <person name="Myers J."/>
            <person name="Bonds A."/>
            <person name="Quandt C.A."/>
            <person name="Barry K."/>
            <person name="Liu P."/>
            <person name="Grigoriev I."/>
            <person name="Longcore J.E."/>
            <person name="James T.Y."/>
        </authorList>
    </citation>
    <scope>NUCLEOTIDE SEQUENCE</scope>
    <source>
        <strain evidence="6">JEL0318</strain>
    </source>
</reference>
<dbReference type="GO" id="GO:0016020">
    <property type="term" value="C:membrane"/>
    <property type="evidence" value="ECO:0007669"/>
    <property type="project" value="UniProtKB-SubCell"/>
</dbReference>
<dbReference type="Pfam" id="PF01124">
    <property type="entry name" value="MAPEG"/>
    <property type="match status" value="1"/>
</dbReference>
<comment type="caution">
    <text evidence="6">The sequence shown here is derived from an EMBL/GenBank/DDBJ whole genome shotgun (WGS) entry which is preliminary data.</text>
</comment>
<evidence type="ECO:0000313" key="6">
    <source>
        <dbReference type="EMBL" id="KAJ3041096.1"/>
    </source>
</evidence>
<dbReference type="Proteomes" id="UP001212841">
    <property type="component" value="Unassembled WGS sequence"/>
</dbReference>
<evidence type="ECO:0000256" key="1">
    <source>
        <dbReference type="ARBA" id="ARBA00004370"/>
    </source>
</evidence>
<feature type="transmembrane region" description="Helical" evidence="5">
    <location>
        <begin position="132"/>
        <end position="150"/>
    </location>
</feature>
<dbReference type="EMBL" id="JADGJD010001510">
    <property type="protein sequence ID" value="KAJ3041096.1"/>
    <property type="molecule type" value="Genomic_DNA"/>
</dbReference>
<keyword evidence="7" id="KW-1185">Reference proteome</keyword>
<name>A0AAD5S5H4_9FUNG</name>
<protein>
    <submittedName>
        <fullName evidence="6">Uncharacterized protein</fullName>
    </submittedName>
</protein>
<feature type="transmembrane region" description="Helical" evidence="5">
    <location>
        <begin position="100"/>
        <end position="120"/>
    </location>
</feature>
<dbReference type="InterPro" id="IPR023352">
    <property type="entry name" value="MAPEG-like_dom_sf"/>
</dbReference>
<keyword evidence="3 5" id="KW-1133">Transmembrane helix</keyword>
<sequence>MPSIAPITATWSVFFTIYYIILFAHIGLARTSTSILLGDGSVEIVVAQANGKNEDEIERLRKDHMKVQGAMRAHGNFQEYVPLSFILILLCELSDVPSQAIHAFLAVLLISRIAHAHFGLLKSPGISVGREVGVVGTMIVMVVAGVWAAVNGIKELQAR</sequence>
<comment type="subcellular location">
    <subcellularLocation>
        <location evidence="1">Membrane</location>
    </subcellularLocation>
</comment>
<dbReference type="Gene3D" id="1.20.120.550">
    <property type="entry name" value="Membrane associated eicosanoid/glutathione metabolism-like domain"/>
    <property type="match status" value="1"/>
</dbReference>
<proteinExistence type="predicted"/>
<evidence type="ECO:0000256" key="5">
    <source>
        <dbReference type="SAM" id="Phobius"/>
    </source>
</evidence>
<dbReference type="InterPro" id="IPR001129">
    <property type="entry name" value="Membr-assoc_MAPEG"/>
</dbReference>
<organism evidence="6 7">
    <name type="scientific">Rhizophlyctis rosea</name>
    <dbReference type="NCBI Taxonomy" id="64517"/>
    <lineage>
        <taxon>Eukaryota</taxon>
        <taxon>Fungi</taxon>
        <taxon>Fungi incertae sedis</taxon>
        <taxon>Chytridiomycota</taxon>
        <taxon>Chytridiomycota incertae sedis</taxon>
        <taxon>Chytridiomycetes</taxon>
        <taxon>Rhizophlyctidales</taxon>
        <taxon>Rhizophlyctidaceae</taxon>
        <taxon>Rhizophlyctis</taxon>
    </lineage>
</organism>
<dbReference type="PANTHER" id="PTHR35814">
    <property type="match status" value="1"/>
</dbReference>
<dbReference type="SUPFAM" id="SSF161084">
    <property type="entry name" value="MAPEG domain-like"/>
    <property type="match status" value="1"/>
</dbReference>
<keyword evidence="4 5" id="KW-0472">Membrane</keyword>
<evidence type="ECO:0000313" key="7">
    <source>
        <dbReference type="Proteomes" id="UP001212841"/>
    </source>
</evidence>
<keyword evidence="2 5" id="KW-0812">Transmembrane</keyword>
<feature type="transmembrane region" description="Helical" evidence="5">
    <location>
        <begin position="7"/>
        <end position="28"/>
    </location>
</feature>
<accession>A0AAD5S5H4</accession>
<gene>
    <name evidence="6" type="ORF">HK097_002396</name>
</gene>